<sequence>MVLEKIGNQIYTGPFAGLIIPDILKPILKLSETLGLYESVLHRNFSDLINKNIENIMIIGGYKEYYPAGLSNLLRPKNMYVFEMDKNFQPYIEAWISINDLIPYQTFGEAKEEILLNWENKIDFLLIDCEGAEDFLLQPDKFRWQKETDILVEIHHFYDNKILGNLVSRFSDTHHLTIIYDEIAENEKIQNILDGLGIKGTFRGQPTHRWIFDENKNKIITSGIFVYMSLKDKQ</sequence>
<gene>
    <name evidence="1" type="ORF">NZ698_11530</name>
</gene>
<name>A0ABT2W6K0_9FLAO</name>
<dbReference type="EMBL" id="JAOTEM010000002">
    <property type="protein sequence ID" value="MCU7617831.1"/>
    <property type="molecule type" value="Genomic_DNA"/>
</dbReference>
<dbReference type="RefSeq" id="WP_263003269.1">
    <property type="nucleotide sequence ID" value="NZ_JAOTEM010000002.1"/>
</dbReference>
<evidence type="ECO:0008006" key="3">
    <source>
        <dbReference type="Google" id="ProtNLM"/>
    </source>
</evidence>
<proteinExistence type="predicted"/>
<dbReference type="InterPro" id="IPR029063">
    <property type="entry name" value="SAM-dependent_MTases_sf"/>
</dbReference>
<comment type="caution">
    <text evidence="1">The sequence shown here is derived from an EMBL/GenBank/DDBJ whole genome shotgun (WGS) entry which is preliminary data.</text>
</comment>
<reference evidence="2" key="1">
    <citation type="submission" date="2023-07" db="EMBL/GenBank/DDBJ databases">
        <title>Chryseobacterium sp. strain PBS4-4 Genome sequencing and assembly.</title>
        <authorList>
            <person name="Jung Y."/>
        </authorList>
    </citation>
    <scope>NUCLEOTIDE SEQUENCE [LARGE SCALE GENOMIC DNA]</scope>
    <source>
        <strain evidence="2">PBS4-4</strain>
    </source>
</reference>
<organism evidence="1 2">
    <name type="scientific">Chryseobacterium edaphi</name>
    <dbReference type="NCBI Taxonomy" id="2976532"/>
    <lineage>
        <taxon>Bacteria</taxon>
        <taxon>Pseudomonadati</taxon>
        <taxon>Bacteroidota</taxon>
        <taxon>Flavobacteriia</taxon>
        <taxon>Flavobacteriales</taxon>
        <taxon>Weeksellaceae</taxon>
        <taxon>Chryseobacterium group</taxon>
        <taxon>Chryseobacterium</taxon>
    </lineage>
</organism>
<accession>A0ABT2W6K0</accession>
<keyword evidence="2" id="KW-1185">Reference proteome</keyword>
<protein>
    <recommendedName>
        <fullName evidence="3">Methyltransferase FkbM domain-containing protein</fullName>
    </recommendedName>
</protein>
<evidence type="ECO:0000313" key="1">
    <source>
        <dbReference type="EMBL" id="MCU7617831.1"/>
    </source>
</evidence>
<dbReference type="SUPFAM" id="SSF53335">
    <property type="entry name" value="S-adenosyl-L-methionine-dependent methyltransferases"/>
    <property type="match status" value="1"/>
</dbReference>
<dbReference type="Proteomes" id="UP001208649">
    <property type="component" value="Unassembled WGS sequence"/>
</dbReference>
<evidence type="ECO:0000313" key="2">
    <source>
        <dbReference type="Proteomes" id="UP001208649"/>
    </source>
</evidence>